<dbReference type="Pfam" id="PF08284">
    <property type="entry name" value="RVP_2"/>
    <property type="match status" value="1"/>
</dbReference>
<evidence type="ECO:0000256" key="11">
    <source>
        <dbReference type="PROSITE-ProRule" id="PRU00047"/>
    </source>
</evidence>
<keyword evidence="8 14" id="KW-0695">RNA-directed DNA polymerase</keyword>
<evidence type="ECO:0000256" key="8">
    <source>
        <dbReference type="ARBA" id="ARBA00022918"/>
    </source>
</evidence>
<dbReference type="FunFam" id="3.10.10.10:FF:000007">
    <property type="entry name" value="Retrovirus-related Pol polyprotein from transposon 17.6-like Protein"/>
    <property type="match status" value="1"/>
</dbReference>
<sequence>MVNVHHKEVLKASTFKEVELSASDADYDVNDNVSFSSSEDLSFRGFTEEETKALRSMINKQVGKATKYVMPHYISQTTKNLKEVIQKELGEFKKGGIISDYRNEMATYHDFTACDVPNFDEALVPVASTRWLAAVEGAFSNSRSPAKEIDRIREEFQTLTQTNETVNEIWKKLNDLIRYCLEYHGNEKLKVERFQRMLRDDIRKVVSPFKCTTLDDLLSRARMREVDLLRKKNKEVKETKRKIKFGDRDAKKPKYDQGRRSGGTQIKTPSKKCHKTHLGECRTNLSGCYKCGALKHMSKDCKKKTIICYNCNQLGHKSNECPNPKVIEAKPLKSVKEEKVEKAGVPNPKARVYMMAAKEDKVVNDVVTGIILVNSIPTRVLYDSSASVSFVSHEFSKNLSTPLDKPHFPLEVEIADDNVVVMSNVLRNVEIEIDDSIFKIDLIPIMLGVFNIVIGMDWLEKYDSNILCSQKIVRVINPQGAMWFSKINLRSGYHQLRVREEDIPKTAFRTRYGHYEFVVMPFGLTNATTIFMDLMNRVCRPILDKSVILFIDEILVYSKNKEKHKVHLREVLETLRREKLYAKFSKCEFWLQEVHFLGHVINFEGIKVDPAKIEAVMNWQAPKNVGEIRSFLGLAGYYRRFIQDFFKIASSLTKLTRKNTPFIWDREQEESFITLRKKLCEASILVIQGGTEDLVVYSDASYSGLGCVLMQRGKVISYALRQLKKHEENYPTHDLEFAAVVFALKIWRHYLWLDLLKDYDCDIRYHPGKANVVADALSRKEREQEMLYSRRCRTTVYWEEIGSRELASTDVVLATTEKIETIRERLKAAQDRGIHNTLHVSYLRKCLVDESSVITLEDIEIDRKLTFQEEPKAILGRKTRQLRNKEISLVKVQWRHRKGSSIRWEPEVKMRSKYPHLFQE</sequence>
<keyword evidence="2" id="KW-0808">Transferase</keyword>
<dbReference type="GO" id="GO:0004190">
    <property type="term" value="F:aspartic-type endopeptidase activity"/>
    <property type="evidence" value="ECO:0007669"/>
    <property type="project" value="UniProtKB-KW"/>
</dbReference>
<dbReference type="SUPFAM" id="SSF56672">
    <property type="entry name" value="DNA/RNA polymerases"/>
    <property type="match status" value="1"/>
</dbReference>
<dbReference type="InterPro" id="IPR041577">
    <property type="entry name" value="RT_RNaseH_2"/>
</dbReference>
<evidence type="ECO:0000256" key="5">
    <source>
        <dbReference type="ARBA" id="ARBA00022750"/>
    </source>
</evidence>
<keyword evidence="11" id="KW-0479">Metal-binding</keyword>
<keyword evidence="1" id="KW-0645">Protease</keyword>
<evidence type="ECO:0000256" key="3">
    <source>
        <dbReference type="ARBA" id="ARBA00022695"/>
    </source>
</evidence>
<dbReference type="InterPro" id="IPR036875">
    <property type="entry name" value="Znf_CCHC_sf"/>
</dbReference>
<dbReference type="SUPFAM" id="SSF57756">
    <property type="entry name" value="Retrovirus zinc finger-like domains"/>
    <property type="match status" value="1"/>
</dbReference>
<dbReference type="GO" id="GO:0006508">
    <property type="term" value="P:proteolysis"/>
    <property type="evidence" value="ECO:0007669"/>
    <property type="project" value="UniProtKB-KW"/>
</dbReference>
<evidence type="ECO:0000256" key="9">
    <source>
        <dbReference type="ARBA" id="ARBA00023125"/>
    </source>
</evidence>
<keyword evidence="5" id="KW-0064">Aspartyl protease</keyword>
<keyword evidence="4" id="KW-0540">Nuclease</keyword>
<feature type="compositionally biased region" description="Basic and acidic residues" evidence="12">
    <location>
        <begin position="243"/>
        <end position="259"/>
    </location>
</feature>
<evidence type="ECO:0000256" key="7">
    <source>
        <dbReference type="ARBA" id="ARBA00022801"/>
    </source>
</evidence>
<name>A0A699GZA6_TANCI</name>
<dbReference type="CDD" id="cd01647">
    <property type="entry name" value="RT_LTR"/>
    <property type="match status" value="1"/>
</dbReference>
<evidence type="ECO:0000259" key="13">
    <source>
        <dbReference type="PROSITE" id="PS50158"/>
    </source>
</evidence>
<evidence type="ECO:0000256" key="10">
    <source>
        <dbReference type="ARBA" id="ARBA00023268"/>
    </source>
</evidence>
<feature type="domain" description="CCHC-type" evidence="13">
    <location>
        <begin position="308"/>
        <end position="323"/>
    </location>
</feature>
<dbReference type="GO" id="GO:0008270">
    <property type="term" value="F:zinc ion binding"/>
    <property type="evidence" value="ECO:0007669"/>
    <property type="project" value="UniProtKB-KW"/>
</dbReference>
<evidence type="ECO:0000313" key="14">
    <source>
        <dbReference type="EMBL" id="GEW47670.1"/>
    </source>
</evidence>
<dbReference type="AlphaFoldDB" id="A0A699GZA6"/>
<dbReference type="Gene3D" id="2.40.70.10">
    <property type="entry name" value="Acid Proteases"/>
    <property type="match status" value="1"/>
</dbReference>
<evidence type="ECO:0000256" key="12">
    <source>
        <dbReference type="SAM" id="MobiDB-lite"/>
    </source>
</evidence>
<dbReference type="Gene3D" id="3.30.70.270">
    <property type="match status" value="2"/>
</dbReference>
<accession>A0A699GZA6</accession>
<reference evidence="14" key="1">
    <citation type="journal article" date="2019" name="Sci. Rep.">
        <title>Draft genome of Tanacetum cinerariifolium, the natural source of mosquito coil.</title>
        <authorList>
            <person name="Yamashiro T."/>
            <person name="Shiraishi A."/>
            <person name="Satake H."/>
            <person name="Nakayama K."/>
        </authorList>
    </citation>
    <scope>NUCLEOTIDE SEQUENCE</scope>
</reference>
<dbReference type="PANTHER" id="PTHR37984:SF5">
    <property type="entry name" value="PROTEIN NYNRIN-LIKE"/>
    <property type="match status" value="1"/>
</dbReference>
<dbReference type="InterPro" id="IPR001878">
    <property type="entry name" value="Znf_CCHC"/>
</dbReference>
<keyword evidence="6" id="KW-0255">Endonuclease</keyword>
<keyword evidence="10" id="KW-0511">Multifunctional enzyme</keyword>
<dbReference type="Gene3D" id="3.10.10.10">
    <property type="entry name" value="HIV Type 1 Reverse Transcriptase, subunit A, domain 1"/>
    <property type="match status" value="1"/>
</dbReference>
<dbReference type="EMBL" id="BKCJ010059982">
    <property type="protein sequence ID" value="GEW47670.1"/>
    <property type="molecule type" value="Genomic_DNA"/>
</dbReference>
<dbReference type="Pfam" id="PF00098">
    <property type="entry name" value="zf-CCHC"/>
    <property type="match status" value="2"/>
</dbReference>
<keyword evidence="9" id="KW-0238">DNA-binding</keyword>
<feature type="domain" description="CCHC-type" evidence="13">
    <location>
        <begin position="288"/>
        <end position="303"/>
    </location>
</feature>
<gene>
    <name evidence="14" type="ORF">Tci_219646</name>
</gene>
<dbReference type="InterPro" id="IPR021109">
    <property type="entry name" value="Peptidase_aspartic_dom_sf"/>
</dbReference>
<dbReference type="Gene3D" id="4.10.60.10">
    <property type="entry name" value="Zinc finger, CCHC-type"/>
    <property type="match status" value="1"/>
</dbReference>
<dbReference type="InterPro" id="IPR043502">
    <property type="entry name" value="DNA/RNA_pol_sf"/>
</dbReference>
<comment type="caution">
    <text evidence="14">The sequence shown here is derived from an EMBL/GenBank/DDBJ whole genome shotgun (WGS) entry which is preliminary data.</text>
</comment>
<dbReference type="PANTHER" id="PTHR37984">
    <property type="entry name" value="PROTEIN CBG26694"/>
    <property type="match status" value="1"/>
</dbReference>
<dbReference type="GO" id="GO:0004519">
    <property type="term" value="F:endonuclease activity"/>
    <property type="evidence" value="ECO:0007669"/>
    <property type="project" value="UniProtKB-KW"/>
</dbReference>
<organism evidence="14">
    <name type="scientific">Tanacetum cinerariifolium</name>
    <name type="common">Dalmatian daisy</name>
    <name type="synonym">Chrysanthemum cinerariifolium</name>
    <dbReference type="NCBI Taxonomy" id="118510"/>
    <lineage>
        <taxon>Eukaryota</taxon>
        <taxon>Viridiplantae</taxon>
        <taxon>Streptophyta</taxon>
        <taxon>Embryophyta</taxon>
        <taxon>Tracheophyta</taxon>
        <taxon>Spermatophyta</taxon>
        <taxon>Magnoliopsida</taxon>
        <taxon>eudicotyledons</taxon>
        <taxon>Gunneridae</taxon>
        <taxon>Pentapetalae</taxon>
        <taxon>asterids</taxon>
        <taxon>campanulids</taxon>
        <taxon>Asterales</taxon>
        <taxon>Asteraceae</taxon>
        <taxon>Asteroideae</taxon>
        <taxon>Anthemideae</taxon>
        <taxon>Anthemidinae</taxon>
        <taxon>Tanacetum</taxon>
    </lineage>
</organism>
<protein>
    <submittedName>
        <fullName evidence="14">Putative reverse transcriptase domain-containing protein</fullName>
    </submittedName>
</protein>
<evidence type="ECO:0000256" key="1">
    <source>
        <dbReference type="ARBA" id="ARBA00022670"/>
    </source>
</evidence>
<dbReference type="GO" id="GO:0003677">
    <property type="term" value="F:DNA binding"/>
    <property type="evidence" value="ECO:0007669"/>
    <property type="project" value="UniProtKB-KW"/>
</dbReference>
<dbReference type="InterPro" id="IPR000477">
    <property type="entry name" value="RT_dom"/>
</dbReference>
<keyword evidence="11" id="KW-0863">Zinc-finger</keyword>
<dbReference type="SUPFAM" id="SSF50630">
    <property type="entry name" value="Acid proteases"/>
    <property type="match status" value="1"/>
</dbReference>
<dbReference type="Pfam" id="PF03732">
    <property type="entry name" value="Retrotrans_gag"/>
    <property type="match status" value="1"/>
</dbReference>
<dbReference type="PROSITE" id="PS50158">
    <property type="entry name" value="ZF_CCHC"/>
    <property type="match status" value="2"/>
</dbReference>
<keyword evidence="3" id="KW-0548">Nucleotidyltransferase</keyword>
<keyword evidence="7" id="KW-0378">Hydrolase</keyword>
<dbReference type="InterPro" id="IPR050951">
    <property type="entry name" value="Retrovirus_Pol_polyprotein"/>
</dbReference>
<dbReference type="SMART" id="SM00343">
    <property type="entry name" value="ZnF_C2HC"/>
    <property type="match status" value="2"/>
</dbReference>
<evidence type="ECO:0000256" key="6">
    <source>
        <dbReference type="ARBA" id="ARBA00022759"/>
    </source>
</evidence>
<dbReference type="GO" id="GO:0003964">
    <property type="term" value="F:RNA-directed DNA polymerase activity"/>
    <property type="evidence" value="ECO:0007669"/>
    <property type="project" value="UniProtKB-KW"/>
</dbReference>
<dbReference type="InterPro" id="IPR005162">
    <property type="entry name" value="Retrotrans_gag_dom"/>
</dbReference>
<evidence type="ECO:0000256" key="2">
    <source>
        <dbReference type="ARBA" id="ARBA00022679"/>
    </source>
</evidence>
<dbReference type="CDD" id="cd09274">
    <property type="entry name" value="RNase_HI_RT_Ty3"/>
    <property type="match status" value="1"/>
</dbReference>
<dbReference type="Pfam" id="PF17919">
    <property type="entry name" value="RT_RNaseH_2"/>
    <property type="match status" value="1"/>
</dbReference>
<dbReference type="CDD" id="cd00303">
    <property type="entry name" value="retropepsin_like"/>
    <property type="match status" value="1"/>
</dbReference>
<dbReference type="FunFam" id="3.30.70.270:FF:000020">
    <property type="entry name" value="Transposon Tf2-6 polyprotein-like Protein"/>
    <property type="match status" value="1"/>
</dbReference>
<evidence type="ECO:0000256" key="4">
    <source>
        <dbReference type="ARBA" id="ARBA00022722"/>
    </source>
</evidence>
<feature type="region of interest" description="Disordered" evidence="12">
    <location>
        <begin position="243"/>
        <end position="270"/>
    </location>
</feature>
<dbReference type="Pfam" id="PF00078">
    <property type="entry name" value="RVT_1"/>
    <property type="match status" value="1"/>
</dbReference>
<keyword evidence="11" id="KW-0862">Zinc</keyword>
<dbReference type="InterPro" id="IPR043128">
    <property type="entry name" value="Rev_trsase/Diguanyl_cyclase"/>
</dbReference>
<proteinExistence type="predicted"/>